<name>A0A229VYU7_9BIFI</name>
<keyword evidence="10" id="KW-1185">Reference proteome</keyword>
<evidence type="ECO:0000256" key="8">
    <source>
        <dbReference type="SAM" id="Phobius"/>
    </source>
</evidence>
<evidence type="ECO:0000256" key="4">
    <source>
        <dbReference type="ARBA" id="ARBA00022692"/>
    </source>
</evidence>
<feature type="transmembrane region" description="Helical" evidence="8">
    <location>
        <begin position="419"/>
        <end position="443"/>
    </location>
</feature>
<evidence type="ECO:0000256" key="6">
    <source>
        <dbReference type="ARBA" id="ARBA00023136"/>
    </source>
</evidence>
<protein>
    <submittedName>
        <fullName evidence="9">Gluconate permease</fullName>
    </submittedName>
</protein>
<evidence type="ECO:0000313" key="9">
    <source>
        <dbReference type="EMBL" id="OXN00791.1"/>
    </source>
</evidence>
<dbReference type="RefSeq" id="WP_093959932.1">
    <property type="nucleotide sequence ID" value="NZ_NEWD01000007.1"/>
</dbReference>
<comment type="similarity">
    <text evidence="7">Belongs to the GntP permease family.</text>
</comment>
<feature type="transmembrane region" description="Helical" evidence="8">
    <location>
        <begin position="25"/>
        <end position="43"/>
    </location>
</feature>
<keyword evidence="3" id="KW-1003">Cell membrane</keyword>
<organism evidence="9 10">
    <name type="scientific">Bifidobacterium vansinderenii</name>
    <dbReference type="NCBI Taxonomy" id="1984871"/>
    <lineage>
        <taxon>Bacteria</taxon>
        <taxon>Bacillati</taxon>
        <taxon>Actinomycetota</taxon>
        <taxon>Actinomycetes</taxon>
        <taxon>Bifidobacteriales</taxon>
        <taxon>Bifidobacteriaceae</taxon>
        <taxon>Bifidobacterium</taxon>
    </lineage>
</organism>
<feature type="transmembrane region" description="Helical" evidence="8">
    <location>
        <begin position="174"/>
        <end position="197"/>
    </location>
</feature>
<gene>
    <name evidence="9" type="ORF">Tam10B_0746</name>
</gene>
<keyword evidence="4 8" id="KW-0812">Transmembrane</keyword>
<reference evidence="9 10" key="1">
    <citation type="submission" date="2017-05" db="EMBL/GenBank/DDBJ databases">
        <title>Bifidobacterium vansinderenii sp. nov.</title>
        <authorList>
            <person name="Lugli G.A."/>
            <person name="Duranti S."/>
            <person name="Mangifesta M."/>
        </authorList>
    </citation>
    <scope>NUCLEOTIDE SEQUENCE [LARGE SCALE GENOMIC DNA]</scope>
    <source>
        <strain evidence="9 10">Tam10B</strain>
    </source>
</reference>
<dbReference type="Proteomes" id="UP000215433">
    <property type="component" value="Unassembled WGS sequence"/>
</dbReference>
<dbReference type="EMBL" id="NEWD01000007">
    <property type="protein sequence ID" value="OXN00791.1"/>
    <property type="molecule type" value="Genomic_DNA"/>
</dbReference>
<accession>A0A229VYU7</accession>
<feature type="transmembrane region" description="Helical" evidence="8">
    <location>
        <begin position="343"/>
        <end position="372"/>
    </location>
</feature>
<evidence type="ECO:0000256" key="5">
    <source>
        <dbReference type="ARBA" id="ARBA00022989"/>
    </source>
</evidence>
<feature type="transmembrane region" description="Helical" evidence="8">
    <location>
        <begin position="384"/>
        <end position="407"/>
    </location>
</feature>
<evidence type="ECO:0000256" key="3">
    <source>
        <dbReference type="ARBA" id="ARBA00022475"/>
    </source>
</evidence>
<dbReference type="InterPro" id="IPR003474">
    <property type="entry name" value="Glcn_transporter"/>
</dbReference>
<comment type="caution">
    <text evidence="9">The sequence shown here is derived from an EMBL/GenBank/DDBJ whole genome shotgun (WGS) entry which is preliminary data.</text>
</comment>
<dbReference type="NCBIfam" id="TIGR00791">
    <property type="entry name" value="gntP"/>
    <property type="match status" value="1"/>
</dbReference>
<feature type="transmembrane region" description="Helical" evidence="8">
    <location>
        <begin position="96"/>
        <end position="129"/>
    </location>
</feature>
<dbReference type="Pfam" id="PF02447">
    <property type="entry name" value="GntP_permease"/>
    <property type="match status" value="1"/>
</dbReference>
<evidence type="ECO:0000256" key="2">
    <source>
        <dbReference type="ARBA" id="ARBA00022448"/>
    </source>
</evidence>
<keyword evidence="5 8" id="KW-1133">Transmembrane helix</keyword>
<dbReference type="PANTHER" id="PTHR30354">
    <property type="entry name" value="GNT FAMILY GLUCONATE TRANSPORTER"/>
    <property type="match status" value="1"/>
</dbReference>
<evidence type="ECO:0000256" key="7">
    <source>
        <dbReference type="ARBA" id="ARBA00049663"/>
    </source>
</evidence>
<feature type="transmembrane region" description="Helical" evidence="8">
    <location>
        <begin position="264"/>
        <end position="284"/>
    </location>
</feature>
<evidence type="ECO:0000313" key="10">
    <source>
        <dbReference type="Proteomes" id="UP000215433"/>
    </source>
</evidence>
<dbReference type="AlphaFoldDB" id="A0A229VYU7"/>
<comment type="subcellular location">
    <subcellularLocation>
        <location evidence="1">Cell membrane</location>
        <topology evidence="1">Multi-pass membrane protein</topology>
    </subcellularLocation>
</comment>
<keyword evidence="2" id="KW-0813">Transport</keyword>
<feature type="transmembrane region" description="Helical" evidence="8">
    <location>
        <begin position="305"/>
        <end position="323"/>
    </location>
</feature>
<dbReference type="PANTHER" id="PTHR30354:SF22">
    <property type="entry name" value="HIGH-AFFINITY GLUCONATE TRANSPORTER"/>
    <property type="match status" value="1"/>
</dbReference>
<dbReference type="PIRSF" id="PIRSF002746">
    <property type="entry name" value="Gluconate_transporter"/>
    <property type="match status" value="1"/>
</dbReference>
<feature type="transmembrane region" description="Helical" evidence="8">
    <location>
        <begin position="55"/>
        <end position="76"/>
    </location>
</feature>
<sequence length="444" mass="46951">MPLVIVACAVAVLIFLIVKLKLNTFVSLVIVSFLTALVLQIPVDKIPTTIETGIGGQLGHLAVIFGFGSMLGKLVSDSGGGHRIAMTLIKRFGRKHIQIAVVLASFIVGIALFFEVGLVVLLPIIFVIARELDMPLMFLGIPMAITLNVAHAFLPPHPAPTAITSTLGANMGHVLLYGIIVSIPTIIVAGPLFNLLLHKFRPDLYHTDVEVTALGEFKEFKEEDTPGFGISVVTSMMPVILIAVATICSFVLPEGNVVNEVIQFVGAPDAAMLLSMLFAVWTMGLARKRTMADIAGSMTESVKQIAMMLLIIGGGGAFKQVLVDGGISDYISTMFSNINMPPLIAAWLVAAVLRVCLGSATVASLTAAGLVAPMVAMSGVNPALMVLAVGAGSVIADHVNDAGFWMIKEYFGLSLKETFMSWTAATTVMSVMGLISVLTLSLFV</sequence>
<proteinExistence type="inferred from homology"/>
<feature type="transmembrane region" description="Helical" evidence="8">
    <location>
        <begin position="228"/>
        <end position="252"/>
    </location>
</feature>
<dbReference type="GO" id="GO:0015128">
    <property type="term" value="F:gluconate transmembrane transporter activity"/>
    <property type="evidence" value="ECO:0007669"/>
    <property type="project" value="InterPro"/>
</dbReference>
<keyword evidence="6 8" id="KW-0472">Membrane</keyword>
<dbReference type="OrthoDB" id="4325159at2"/>
<dbReference type="GO" id="GO:0005886">
    <property type="term" value="C:plasma membrane"/>
    <property type="evidence" value="ECO:0007669"/>
    <property type="project" value="UniProtKB-SubCell"/>
</dbReference>
<evidence type="ECO:0000256" key="1">
    <source>
        <dbReference type="ARBA" id="ARBA00004651"/>
    </source>
</evidence>